<name>A0A812XVM2_9DINO</name>
<evidence type="ECO:0000256" key="1">
    <source>
        <dbReference type="SAM" id="MobiDB-lite"/>
    </source>
</evidence>
<feature type="region of interest" description="Disordered" evidence="1">
    <location>
        <begin position="397"/>
        <end position="508"/>
    </location>
</feature>
<sequence length="647" mass="69647">MALLHSQGEALRSCIAEVANLGRRVEQLALGRGQPTHEVGAGGSVGKLTDASSNFGARVAPPHGQNFYGTPARAKPEKEEQDVFTKSEKWLPALPSPQYDGWKNREQEILGFNEYLTTLKGWVALGSDTFPIEIEQAIKWPHEIFQASLTKPQAQRSNRLLAILRQAFAGHARADMILRSYIEGAAYGENLQRSSGDTCGFEALRLLGHEFSLRSRAEASYFRAEFIKRSFRGESAATHAKAKPSSETSSQSGGKATETNSAGKGSGKGPKGHGKGKGPKGRGRSGKGGKKGKMHELTEDVEGEEVADDAGIYEAGDYEAEEAAEANSLLVMPVLLDEESVQVDTDDSWSWWLLDSGASVTVMEPLTSLKLLRAVLQLSLLQAVLWLKLPNDVMSEQKQLSSDKEPPAEQVGPSIAPAPSDPVRDAAQPDWLSDFDPSDWFDESGNLKDAETTTVPSTEVSPPAQPVRRLKVKTSPAELVGKGQKRPAEDAPDSSAGSGEPLTLPVPTMPDFDMASEEPLSVPMEVDSLLDISTMIDSSDGLTGPELLDPNVFQVSGVLFESSTQVQSKTIKFCGSKLKVWKPSAAVSDVTMAHLDGEATFIGMLKELAGLDGCKAGKPMSKEQAEAYCTEHGISVLASRWVTNEKQ</sequence>
<organism evidence="2 3">
    <name type="scientific">Symbiodinium necroappetens</name>
    <dbReference type="NCBI Taxonomy" id="1628268"/>
    <lineage>
        <taxon>Eukaryota</taxon>
        <taxon>Sar</taxon>
        <taxon>Alveolata</taxon>
        <taxon>Dinophyceae</taxon>
        <taxon>Suessiales</taxon>
        <taxon>Symbiodiniaceae</taxon>
        <taxon>Symbiodinium</taxon>
    </lineage>
</organism>
<comment type="caution">
    <text evidence="2">The sequence shown here is derived from an EMBL/GenBank/DDBJ whole genome shotgun (WGS) entry which is preliminary data.</text>
</comment>
<evidence type="ECO:0000313" key="3">
    <source>
        <dbReference type="Proteomes" id="UP000601435"/>
    </source>
</evidence>
<feature type="compositionally biased region" description="Polar residues" evidence="1">
    <location>
        <begin position="245"/>
        <end position="262"/>
    </location>
</feature>
<evidence type="ECO:0000313" key="2">
    <source>
        <dbReference type="EMBL" id="CAE7748354.1"/>
    </source>
</evidence>
<proteinExistence type="predicted"/>
<dbReference type="AlphaFoldDB" id="A0A812XVM2"/>
<reference evidence="2" key="1">
    <citation type="submission" date="2021-02" db="EMBL/GenBank/DDBJ databases">
        <authorList>
            <person name="Dougan E. K."/>
            <person name="Rhodes N."/>
            <person name="Thang M."/>
            <person name="Chan C."/>
        </authorList>
    </citation>
    <scope>NUCLEOTIDE SEQUENCE</scope>
</reference>
<feature type="non-terminal residue" evidence="2">
    <location>
        <position position="1"/>
    </location>
</feature>
<protein>
    <submittedName>
        <fullName evidence="2">Ppm1b protein</fullName>
    </submittedName>
</protein>
<dbReference type="OrthoDB" id="440884at2759"/>
<feature type="compositionally biased region" description="Low complexity" evidence="1">
    <location>
        <begin position="452"/>
        <end position="462"/>
    </location>
</feature>
<dbReference type="Proteomes" id="UP000601435">
    <property type="component" value="Unassembled WGS sequence"/>
</dbReference>
<dbReference type="EMBL" id="CAJNJA010038543">
    <property type="protein sequence ID" value="CAE7748354.1"/>
    <property type="molecule type" value="Genomic_DNA"/>
</dbReference>
<keyword evidence="3" id="KW-1185">Reference proteome</keyword>
<gene>
    <name evidence="2" type="primary">Ppm1b</name>
    <name evidence="2" type="ORF">SNEC2469_LOCUS21690</name>
</gene>
<feature type="compositionally biased region" description="Acidic residues" evidence="1">
    <location>
        <begin position="299"/>
        <end position="308"/>
    </location>
</feature>
<accession>A0A812XVM2</accession>
<feature type="region of interest" description="Disordered" evidence="1">
    <location>
        <begin position="233"/>
        <end position="308"/>
    </location>
</feature>
<feature type="compositionally biased region" description="Basic residues" evidence="1">
    <location>
        <begin position="270"/>
        <end position="293"/>
    </location>
</feature>